<keyword evidence="3" id="KW-1185">Reference proteome</keyword>
<evidence type="ECO:0000256" key="1">
    <source>
        <dbReference type="SAM" id="MobiDB-lite"/>
    </source>
</evidence>
<feature type="region of interest" description="Disordered" evidence="1">
    <location>
        <begin position="43"/>
        <end position="64"/>
    </location>
</feature>
<organism evidence="2 3">
    <name type="scientific">Danaus chrysippus</name>
    <name type="common">African queen</name>
    <dbReference type="NCBI Taxonomy" id="151541"/>
    <lineage>
        <taxon>Eukaryota</taxon>
        <taxon>Metazoa</taxon>
        <taxon>Ecdysozoa</taxon>
        <taxon>Arthropoda</taxon>
        <taxon>Hexapoda</taxon>
        <taxon>Insecta</taxon>
        <taxon>Pterygota</taxon>
        <taxon>Neoptera</taxon>
        <taxon>Endopterygota</taxon>
        <taxon>Lepidoptera</taxon>
        <taxon>Glossata</taxon>
        <taxon>Ditrysia</taxon>
        <taxon>Papilionoidea</taxon>
        <taxon>Nymphalidae</taxon>
        <taxon>Danainae</taxon>
        <taxon>Danaini</taxon>
        <taxon>Danaina</taxon>
        <taxon>Danaus</taxon>
        <taxon>Anosia</taxon>
    </lineage>
</organism>
<evidence type="ECO:0000313" key="3">
    <source>
        <dbReference type="Proteomes" id="UP000789524"/>
    </source>
</evidence>
<name>A0A8J2R5L3_9NEOP</name>
<dbReference type="EMBL" id="CAKASE010000078">
    <property type="protein sequence ID" value="CAG9579133.1"/>
    <property type="molecule type" value="Genomic_DNA"/>
</dbReference>
<evidence type="ECO:0000313" key="2">
    <source>
        <dbReference type="EMBL" id="CAG9579133.1"/>
    </source>
</evidence>
<dbReference type="Proteomes" id="UP000789524">
    <property type="component" value="Unassembled WGS sequence"/>
</dbReference>
<sequence length="94" mass="10397">MSSVRRSVAVSPRSGSREPEIAAFPPLSCVDFLLATITRHQYARGRRARNPSSSPFLPRSPPSSSDLLPHFESVQFLSPDCGGSWERLRCPLQT</sequence>
<comment type="caution">
    <text evidence="2">The sequence shown here is derived from an EMBL/GenBank/DDBJ whole genome shotgun (WGS) entry which is preliminary data.</text>
</comment>
<reference evidence="2" key="1">
    <citation type="submission" date="2021-09" db="EMBL/GenBank/DDBJ databases">
        <authorList>
            <person name="Martin H S."/>
        </authorList>
    </citation>
    <scope>NUCLEOTIDE SEQUENCE</scope>
</reference>
<dbReference type="AlphaFoldDB" id="A0A8J2R5L3"/>
<protein>
    <submittedName>
        <fullName evidence="2">(African queen) hypothetical protein</fullName>
    </submittedName>
</protein>
<feature type="region of interest" description="Disordered" evidence="1">
    <location>
        <begin position="1"/>
        <end position="20"/>
    </location>
</feature>
<feature type="compositionally biased region" description="Low complexity" evidence="1">
    <location>
        <begin position="1"/>
        <end position="14"/>
    </location>
</feature>
<feature type="compositionally biased region" description="Low complexity" evidence="1">
    <location>
        <begin position="51"/>
        <end position="64"/>
    </location>
</feature>
<accession>A0A8J2R5L3</accession>
<gene>
    <name evidence="2" type="ORF">DCHRY22_LOCUS13110</name>
</gene>
<proteinExistence type="predicted"/>